<evidence type="ECO:0000313" key="1">
    <source>
        <dbReference type="EMBL" id="MCI21587.1"/>
    </source>
</evidence>
<dbReference type="EMBL" id="LXQA010125701">
    <property type="protein sequence ID" value="MCI21587.1"/>
    <property type="molecule type" value="Genomic_DNA"/>
</dbReference>
<keyword evidence="2" id="KW-1185">Reference proteome</keyword>
<comment type="caution">
    <text evidence="1">The sequence shown here is derived from an EMBL/GenBank/DDBJ whole genome shotgun (WGS) entry which is preliminary data.</text>
</comment>
<accession>A0A392QCM0</accession>
<dbReference type="Proteomes" id="UP000265520">
    <property type="component" value="Unassembled WGS sequence"/>
</dbReference>
<protein>
    <submittedName>
        <fullName evidence="1">Uncharacterized protein</fullName>
    </submittedName>
</protein>
<sequence>MGKGVGMGFAKEWGGADGYLGRIWLHKTEKFRVIK</sequence>
<proteinExistence type="predicted"/>
<name>A0A392QCM0_9FABA</name>
<organism evidence="1 2">
    <name type="scientific">Trifolium medium</name>
    <dbReference type="NCBI Taxonomy" id="97028"/>
    <lineage>
        <taxon>Eukaryota</taxon>
        <taxon>Viridiplantae</taxon>
        <taxon>Streptophyta</taxon>
        <taxon>Embryophyta</taxon>
        <taxon>Tracheophyta</taxon>
        <taxon>Spermatophyta</taxon>
        <taxon>Magnoliopsida</taxon>
        <taxon>eudicotyledons</taxon>
        <taxon>Gunneridae</taxon>
        <taxon>Pentapetalae</taxon>
        <taxon>rosids</taxon>
        <taxon>fabids</taxon>
        <taxon>Fabales</taxon>
        <taxon>Fabaceae</taxon>
        <taxon>Papilionoideae</taxon>
        <taxon>50 kb inversion clade</taxon>
        <taxon>NPAAA clade</taxon>
        <taxon>Hologalegina</taxon>
        <taxon>IRL clade</taxon>
        <taxon>Trifolieae</taxon>
        <taxon>Trifolium</taxon>
    </lineage>
</organism>
<dbReference type="AlphaFoldDB" id="A0A392QCM0"/>
<reference evidence="1 2" key="1">
    <citation type="journal article" date="2018" name="Front. Plant Sci.">
        <title>Red Clover (Trifolium pratense) and Zigzag Clover (T. medium) - A Picture of Genomic Similarities and Differences.</title>
        <authorList>
            <person name="Dluhosova J."/>
            <person name="Istvanek J."/>
            <person name="Nedelnik J."/>
            <person name="Repkova J."/>
        </authorList>
    </citation>
    <scope>NUCLEOTIDE SEQUENCE [LARGE SCALE GENOMIC DNA]</scope>
    <source>
        <strain evidence="2">cv. 10/8</strain>
        <tissue evidence="1">Leaf</tissue>
    </source>
</reference>
<feature type="non-terminal residue" evidence="1">
    <location>
        <position position="35"/>
    </location>
</feature>
<evidence type="ECO:0000313" key="2">
    <source>
        <dbReference type="Proteomes" id="UP000265520"/>
    </source>
</evidence>